<protein>
    <submittedName>
        <fullName evidence="1">Uncharacterized protein</fullName>
    </submittedName>
</protein>
<proteinExistence type="predicted"/>
<dbReference type="Proteomes" id="UP001152320">
    <property type="component" value="Chromosome 8"/>
</dbReference>
<accession>A0A9Q1C290</accession>
<dbReference type="EMBL" id="JAIZAY010000008">
    <property type="protein sequence ID" value="KAJ8036784.1"/>
    <property type="molecule type" value="Genomic_DNA"/>
</dbReference>
<keyword evidence="2" id="KW-1185">Reference proteome</keyword>
<sequence length="192" mass="21828">MNGNPGESFHDPQTHREISCGYFPCISKSPGLIALKELEYLLHVVRGENANSRERRQQNRRCSFWANTPTIVRGYCYYDFGPSLVTCKAGDRLSFDASECPRRPPLWKICSSSPAEDEPQRGLSAIKSRGAMEIRDGQNARTKLRYAKSTMELVHHLDQGLYVEVQNIFWWDLQGIVWAGSMLLDLDNSTLS</sequence>
<gene>
    <name evidence="1" type="ORF">HOLleu_17420</name>
</gene>
<name>A0A9Q1C290_HOLLE</name>
<comment type="caution">
    <text evidence="1">The sequence shown here is derived from an EMBL/GenBank/DDBJ whole genome shotgun (WGS) entry which is preliminary data.</text>
</comment>
<dbReference type="AlphaFoldDB" id="A0A9Q1C290"/>
<evidence type="ECO:0000313" key="2">
    <source>
        <dbReference type="Proteomes" id="UP001152320"/>
    </source>
</evidence>
<evidence type="ECO:0000313" key="1">
    <source>
        <dbReference type="EMBL" id="KAJ8036784.1"/>
    </source>
</evidence>
<organism evidence="1 2">
    <name type="scientific">Holothuria leucospilota</name>
    <name type="common">Black long sea cucumber</name>
    <name type="synonym">Mertensiothuria leucospilota</name>
    <dbReference type="NCBI Taxonomy" id="206669"/>
    <lineage>
        <taxon>Eukaryota</taxon>
        <taxon>Metazoa</taxon>
        <taxon>Echinodermata</taxon>
        <taxon>Eleutherozoa</taxon>
        <taxon>Echinozoa</taxon>
        <taxon>Holothuroidea</taxon>
        <taxon>Aspidochirotacea</taxon>
        <taxon>Aspidochirotida</taxon>
        <taxon>Holothuriidae</taxon>
        <taxon>Holothuria</taxon>
    </lineage>
</organism>
<reference evidence="1" key="1">
    <citation type="submission" date="2021-10" db="EMBL/GenBank/DDBJ databases">
        <title>Tropical sea cucumber genome reveals ecological adaptation and Cuvierian tubules defense mechanism.</title>
        <authorList>
            <person name="Chen T."/>
        </authorList>
    </citation>
    <scope>NUCLEOTIDE SEQUENCE</scope>
    <source>
        <strain evidence="1">Nanhai2018</strain>
        <tissue evidence="1">Muscle</tissue>
    </source>
</reference>